<dbReference type="AlphaFoldDB" id="A0AA86R861"/>
<evidence type="ECO:0000313" key="3">
    <source>
        <dbReference type="EMBL" id="CAL5996023.1"/>
    </source>
</evidence>
<evidence type="ECO:0000313" key="4">
    <source>
        <dbReference type="Proteomes" id="UP001642409"/>
    </source>
</evidence>
<reference evidence="2" key="1">
    <citation type="submission" date="2023-06" db="EMBL/GenBank/DDBJ databases">
        <authorList>
            <person name="Kurt Z."/>
        </authorList>
    </citation>
    <scope>NUCLEOTIDE SEQUENCE</scope>
</reference>
<feature type="compositionally biased region" description="Polar residues" evidence="1">
    <location>
        <begin position="1"/>
        <end position="29"/>
    </location>
</feature>
<gene>
    <name evidence="3" type="ORF">HINF_LOCUS14475</name>
    <name evidence="2" type="ORF">HINF_LOCUS58932</name>
</gene>
<sequence length="377" mass="44143">MQPISFSPSLRPISGNNKSFRSIIPQQEIKQPEKHKHNTLSPIESPKVQESSKTPTVKLLNPGQSTSYKHFPSNEQLSPTFKTEISPQSRKQLQQLKLKEMMKSYTTKRELPNAELEIQKYLDIKPVQNTPKPLIVEQAKLVESPQSSTENISESFAQIQKLKHTVVEIQLKLAESKKSTYTYKCVNYLEFITQFTNPQVPNKLAIQFPQTQEDIKTFLENEVYLTDTFSNGLLQIIENQKQFKNPRINELQIIREAEQEYKRIIQTIDDYKYFTQAMRLFEIIRCELELNLLDTEWLKRSLEVMINKCLVKSVAKMNELINQFNELQDAGDHENKCEKILEEIEFEKLFQETAVSQTECEVIFQMYDDYQNENEAM</sequence>
<feature type="region of interest" description="Disordered" evidence="1">
    <location>
        <begin position="1"/>
        <end position="89"/>
    </location>
</feature>
<dbReference type="Proteomes" id="UP001642409">
    <property type="component" value="Unassembled WGS sequence"/>
</dbReference>
<keyword evidence="4" id="KW-1185">Reference proteome</keyword>
<comment type="caution">
    <text evidence="2">The sequence shown here is derived from an EMBL/GenBank/DDBJ whole genome shotgun (WGS) entry which is preliminary data.</text>
</comment>
<dbReference type="EMBL" id="CATOUU010001090">
    <property type="protein sequence ID" value="CAI9971287.1"/>
    <property type="molecule type" value="Genomic_DNA"/>
</dbReference>
<protein>
    <submittedName>
        <fullName evidence="2">Uncharacterized protein</fullName>
    </submittedName>
</protein>
<evidence type="ECO:0000313" key="2">
    <source>
        <dbReference type="EMBL" id="CAI9971287.1"/>
    </source>
</evidence>
<organism evidence="2">
    <name type="scientific">Hexamita inflata</name>
    <dbReference type="NCBI Taxonomy" id="28002"/>
    <lineage>
        <taxon>Eukaryota</taxon>
        <taxon>Metamonada</taxon>
        <taxon>Diplomonadida</taxon>
        <taxon>Hexamitidae</taxon>
        <taxon>Hexamitinae</taxon>
        <taxon>Hexamita</taxon>
    </lineage>
</organism>
<dbReference type="EMBL" id="CAXDID020000034">
    <property type="protein sequence ID" value="CAL5996023.1"/>
    <property type="molecule type" value="Genomic_DNA"/>
</dbReference>
<name>A0AA86R861_9EUKA</name>
<evidence type="ECO:0000256" key="1">
    <source>
        <dbReference type="SAM" id="MobiDB-lite"/>
    </source>
</evidence>
<proteinExistence type="predicted"/>
<accession>A0AA86R861</accession>
<reference evidence="3 4" key="2">
    <citation type="submission" date="2024-07" db="EMBL/GenBank/DDBJ databases">
        <authorList>
            <person name="Akdeniz Z."/>
        </authorList>
    </citation>
    <scope>NUCLEOTIDE SEQUENCE [LARGE SCALE GENOMIC DNA]</scope>
</reference>
<feature type="compositionally biased region" description="Polar residues" evidence="1">
    <location>
        <begin position="62"/>
        <end position="89"/>
    </location>
</feature>